<dbReference type="PROSITE" id="PS50109">
    <property type="entry name" value="HIS_KIN"/>
    <property type="match status" value="1"/>
</dbReference>
<feature type="transmembrane region" description="Helical" evidence="3">
    <location>
        <begin position="89"/>
        <end position="108"/>
    </location>
</feature>
<dbReference type="EMBL" id="JBHLWM010000001">
    <property type="protein sequence ID" value="MFC0239747.1"/>
    <property type="molecule type" value="Genomic_DNA"/>
</dbReference>
<feature type="transmembrane region" description="Helical" evidence="3">
    <location>
        <begin position="115"/>
        <end position="134"/>
    </location>
</feature>
<dbReference type="PRINTS" id="PR00344">
    <property type="entry name" value="BCTRLSENSOR"/>
</dbReference>
<organism evidence="5 6">
    <name type="scientific">Rhodopseudomonas telluris</name>
    <dbReference type="NCBI Taxonomy" id="644215"/>
    <lineage>
        <taxon>Bacteria</taxon>
        <taxon>Pseudomonadati</taxon>
        <taxon>Pseudomonadota</taxon>
        <taxon>Alphaproteobacteria</taxon>
        <taxon>Hyphomicrobiales</taxon>
        <taxon>Nitrobacteraceae</taxon>
        <taxon>Rhodopseudomonas</taxon>
    </lineage>
</organism>
<name>A0ABV6ENH0_9BRAD</name>
<keyword evidence="5" id="KW-0808">Transferase</keyword>
<keyword evidence="3" id="KW-0812">Transmembrane</keyword>
<dbReference type="InterPro" id="IPR003594">
    <property type="entry name" value="HATPase_dom"/>
</dbReference>
<evidence type="ECO:0000259" key="4">
    <source>
        <dbReference type="PROSITE" id="PS50109"/>
    </source>
</evidence>
<feature type="transmembrane region" description="Helical" evidence="3">
    <location>
        <begin position="163"/>
        <end position="181"/>
    </location>
</feature>
<evidence type="ECO:0000256" key="2">
    <source>
        <dbReference type="ARBA" id="ARBA00012438"/>
    </source>
</evidence>
<comment type="catalytic activity">
    <reaction evidence="1">
        <text>ATP + protein L-histidine = ADP + protein N-phospho-L-histidine.</text>
        <dbReference type="EC" id="2.7.13.3"/>
    </reaction>
</comment>
<feature type="transmembrane region" description="Helical" evidence="3">
    <location>
        <begin position="59"/>
        <end position="77"/>
    </location>
</feature>
<reference evidence="5 6" key="1">
    <citation type="submission" date="2024-09" db="EMBL/GenBank/DDBJ databases">
        <authorList>
            <person name="Sun Q."/>
            <person name="Mori K."/>
        </authorList>
    </citation>
    <scope>NUCLEOTIDE SEQUENCE [LARGE SCALE GENOMIC DNA]</scope>
    <source>
        <strain evidence="5 6">KCTC 23279</strain>
    </source>
</reference>
<proteinExistence type="predicted"/>
<keyword evidence="3" id="KW-1133">Transmembrane helix</keyword>
<dbReference type="PANTHER" id="PTHR43065:SF42">
    <property type="entry name" value="TWO-COMPONENT SENSOR PPRA"/>
    <property type="match status" value="1"/>
</dbReference>
<dbReference type="GO" id="GO:0016301">
    <property type="term" value="F:kinase activity"/>
    <property type="evidence" value="ECO:0007669"/>
    <property type="project" value="UniProtKB-KW"/>
</dbReference>
<feature type="domain" description="Histidine kinase" evidence="4">
    <location>
        <begin position="260"/>
        <end position="491"/>
    </location>
</feature>
<comment type="caution">
    <text evidence="5">The sequence shown here is derived from an EMBL/GenBank/DDBJ whole genome shotgun (WGS) entry which is preliminary data.</text>
</comment>
<accession>A0ABV6ENH0</accession>
<gene>
    <name evidence="5" type="ORF">ACFFJ6_04675</name>
</gene>
<dbReference type="SMART" id="SM00387">
    <property type="entry name" value="HATPase_c"/>
    <property type="match status" value="1"/>
</dbReference>
<dbReference type="SUPFAM" id="SSF55874">
    <property type="entry name" value="ATPase domain of HSP90 chaperone/DNA topoisomerase II/histidine kinase"/>
    <property type="match status" value="1"/>
</dbReference>
<keyword evidence="6" id="KW-1185">Reference proteome</keyword>
<dbReference type="PANTHER" id="PTHR43065">
    <property type="entry name" value="SENSOR HISTIDINE KINASE"/>
    <property type="match status" value="1"/>
</dbReference>
<evidence type="ECO:0000256" key="3">
    <source>
        <dbReference type="SAM" id="Phobius"/>
    </source>
</evidence>
<protein>
    <recommendedName>
        <fullName evidence="2">histidine kinase</fullName>
        <ecNumber evidence="2">2.7.13.3</ecNumber>
    </recommendedName>
</protein>
<evidence type="ECO:0000256" key="1">
    <source>
        <dbReference type="ARBA" id="ARBA00000085"/>
    </source>
</evidence>
<dbReference type="Gene3D" id="3.30.565.10">
    <property type="entry name" value="Histidine kinase-like ATPase, C-terminal domain"/>
    <property type="match status" value="1"/>
</dbReference>
<dbReference type="Pfam" id="PF02518">
    <property type="entry name" value="HATPase_c"/>
    <property type="match status" value="1"/>
</dbReference>
<sequence>MSSSDRQSLVRPPAADQPVSLAQRVVGLMQRIGLRFEDAAVERHFVETFVHGSLRWTQAAMLLGAMTYAGYTFWDWVLYPEVVPTTLAIRGGTALVVLLPLTALIAFARNWTEPILLLYCVIPGCVLPFIYLVLPSGFTFASAGMIIVILFVSTMLPLRVGSLLVFCVTTWLAFAFVEWLAPSLPSGLGFINHFLIGNAYLLSLYAVGAREYRARRLFETTEALRRETARAEASLQALQATQAHLVQAEKLASLGQLVAGVAHEVSTPLGLALTTSTTMQGDVQGLSQMVGSGQVRRSELVRGIGRLEQGLQLTWQSLHRASEMIHTFKQVAVDQANEQQETFELQGWLGATFDKLKPLLARRGLAVDISVPPGVLLHSFPGALGQVMGILAFNAAEHGYPNGAGGVFTVTATQPDPATVRIVCADRGVGITPELRDRIFDPFFTTSRDTGSAGLGLHIAFNLVVSTLGGTIELIEQESGAAFAIELPTNRAGTPAATHLS</sequence>
<dbReference type="InterPro" id="IPR036890">
    <property type="entry name" value="HATPase_C_sf"/>
</dbReference>
<dbReference type="Gene3D" id="1.10.287.130">
    <property type="match status" value="1"/>
</dbReference>
<dbReference type="RefSeq" id="WP_378384855.1">
    <property type="nucleotide sequence ID" value="NZ_JBHLWM010000001.1"/>
</dbReference>
<dbReference type="EC" id="2.7.13.3" evidence="2"/>
<keyword evidence="3" id="KW-0472">Membrane</keyword>
<dbReference type="InterPro" id="IPR005467">
    <property type="entry name" value="His_kinase_dom"/>
</dbReference>
<dbReference type="InterPro" id="IPR004358">
    <property type="entry name" value="Sig_transdc_His_kin-like_C"/>
</dbReference>
<evidence type="ECO:0000313" key="6">
    <source>
        <dbReference type="Proteomes" id="UP001589775"/>
    </source>
</evidence>
<dbReference type="Proteomes" id="UP001589775">
    <property type="component" value="Unassembled WGS sequence"/>
</dbReference>
<evidence type="ECO:0000313" key="5">
    <source>
        <dbReference type="EMBL" id="MFC0239747.1"/>
    </source>
</evidence>
<feature type="transmembrane region" description="Helical" evidence="3">
    <location>
        <begin position="140"/>
        <end position="156"/>
    </location>
</feature>
<feature type="transmembrane region" description="Helical" evidence="3">
    <location>
        <begin position="187"/>
        <end position="207"/>
    </location>
</feature>
<keyword evidence="5" id="KW-0418">Kinase</keyword>